<organism evidence="1 2">
    <name type="scientific">Cohnella soli</name>
    <dbReference type="NCBI Taxonomy" id="425005"/>
    <lineage>
        <taxon>Bacteria</taxon>
        <taxon>Bacillati</taxon>
        <taxon>Bacillota</taxon>
        <taxon>Bacilli</taxon>
        <taxon>Bacillales</taxon>
        <taxon>Paenibacillaceae</taxon>
        <taxon>Cohnella</taxon>
    </lineage>
</organism>
<protein>
    <submittedName>
        <fullName evidence="1">Uncharacterized protein</fullName>
    </submittedName>
</protein>
<dbReference type="EMBL" id="JBHSMI010000056">
    <property type="protein sequence ID" value="MFC5406503.1"/>
    <property type="molecule type" value="Genomic_DNA"/>
</dbReference>
<reference evidence="2" key="1">
    <citation type="journal article" date="2019" name="Int. J. Syst. Evol. Microbiol.">
        <title>The Global Catalogue of Microorganisms (GCM) 10K type strain sequencing project: providing services to taxonomists for standard genome sequencing and annotation.</title>
        <authorList>
            <consortium name="The Broad Institute Genomics Platform"/>
            <consortium name="The Broad Institute Genome Sequencing Center for Infectious Disease"/>
            <person name="Wu L."/>
            <person name="Ma J."/>
        </authorList>
    </citation>
    <scope>NUCLEOTIDE SEQUENCE [LARGE SCALE GENOMIC DNA]</scope>
    <source>
        <strain evidence="2">CGMCC 1.18575</strain>
    </source>
</reference>
<dbReference type="Proteomes" id="UP001596113">
    <property type="component" value="Unassembled WGS sequence"/>
</dbReference>
<dbReference type="RefSeq" id="WP_378138604.1">
    <property type="nucleotide sequence ID" value="NZ_JBHSMI010000056.1"/>
</dbReference>
<accession>A0ABW0I1S2</accession>
<gene>
    <name evidence="1" type="ORF">ACFPOF_27540</name>
</gene>
<proteinExistence type="predicted"/>
<comment type="caution">
    <text evidence="1">The sequence shown here is derived from an EMBL/GenBank/DDBJ whole genome shotgun (WGS) entry which is preliminary data.</text>
</comment>
<evidence type="ECO:0000313" key="2">
    <source>
        <dbReference type="Proteomes" id="UP001596113"/>
    </source>
</evidence>
<evidence type="ECO:0000313" key="1">
    <source>
        <dbReference type="EMBL" id="MFC5406503.1"/>
    </source>
</evidence>
<keyword evidence="2" id="KW-1185">Reference proteome</keyword>
<name>A0ABW0I1S2_9BACL</name>
<sequence length="202" mass="23420">MGTKFGNIHIITNNKNEVTSALKDISSGRTQTNYNPEMYSGFESILELNKIKNIYYLGELRPGWISVLNDSFNWGEVEAFGEELSSYISSPILTISYFDDDLFELNLFLNGELQTGHIWCSEETREVYGLEEKCADISVLSQHIGYQFINKLNEILNIEDCEQAVEELQNLLEIPLWIKSDWFEDIDDKELINKYEKHDLNN</sequence>